<evidence type="ECO:0000256" key="3">
    <source>
        <dbReference type="ARBA" id="ARBA00010553"/>
    </source>
</evidence>
<keyword evidence="13" id="KW-1185">Reference proteome</keyword>
<keyword evidence="7" id="KW-0496">Mitochondrion</keyword>
<dbReference type="PANTHER" id="PTHR15712:SF23">
    <property type="entry name" value="ARMADILLO REPEAT CONTAINING 10"/>
    <property type="match status" value="1"/>
</dbReference>
<dbReference type="Pfam" id="PF04826">
    <property type="entry name" value="Arm_2"/>
    <property type="match status" value="1"/>
</dbReference>
<organism evidence="11 13">
    <name type="scientific">Cloeon dipterum</name>
    <dbReference type="NCBI Taxonomy" id="197152"/>
    <lineage>
        <taxon>Eukaryota</taxon>
        <taxon>Metazoa</taxon>
        <taxon>Ecdysozoa</taxon>
        <taxon>Arthropoda</taxon>
        <taxon>Hexapoda</taxon>
        <taxon>Insecta</taxon>
        <taxon>Pterygota</taxon>
        <taxon>Palaeoptera</taxon>
        <taxon>Ephemeroptera</taxon>
        <taxon>Pisciforma</taxon>
        <taxon>Baetidae</taxon>
        <taxon>Cloeon</taxon>
    </lineage>
</organism>
<sequence>MASASGDKTVNKVALCSAIFAGFAYVGYSVVKTAFCRKLGSKRRDSEAYRGGHDDPLGPRMYFRRLSQTTQTDCLLGNLDMGGTGRVILRPMTVQDRIRDLNMRARQFTDTMLAIQGGAGVAVSPRHGPCPLPGPRSLQPSPWSSPRILSPVDVRHFLASRSTENLSITSCPPDIGSPTRRRWTRRSLRRSGHMLAKSPDGLNEHEERTRQESEQLLQDEEAELRMRLDSLSNRNRVISPHEAKSLTALLHSTDDVLLERTLTTIGDCGTFQQNQDTLREAGCLFRLQNLLSFPKLPVQLAAVRALGNLALNAENQKELKNAVPILLSFVIRQHPSDKLVLSTLLTLTNIAVLNNWHEEYFPALHSFYGLVDTGSPQIKLQTLKLLVNLSCNEDMIPSLLAAQAPKRLIYLLDPTTNDEILLRVVTLLANLTAVVKEQDIDPSIDLPPEDKAASPDTIRYAAIYGVNMDEKMRTKAFVLMNQHPNEDVRFMAKKMYDAIQQPDS</sequence>
<evidence type="ECO:0000256" key="8">
    <source>
        <dbReference type="ARBA" id="ARBA00023136"/>
    </source>
</evidence>
<dbReference type="Proteomes" id="UP000494165">
    <property type="component" value="Unassembled WGS sequence"/>
</dbReference>
<dbReference type="InterPro" id="IPR051303">
    <property type="entry name" value="Armcx_regulator"/>
</dbReference>
<protein>
    <recommendedName>
        <fullName evidence="10">Armadillo repeat-containing domain-containing protein</fullName>
    </recommendedName>
</protein>
<dbReference type="InterPro" id="IPR011989">
    <property type="entry name" value="ARM-like"/>
</dbReference>
<dbReference type="AlphaFoldDB" id="A0A8S1CW83"/>
<comment type="caution">
    <text evidence="11">The sequence shown here is derived from an EMBL/GenBank/DDBJ whole genome shotgun (WGS) entry which is preliminary data.</text>
</comment>
<dbReference type="InterPro" id="IPR000225">
    <property type="entry name" value="Armadillo"/>
</dbReference>
<dbReference type="SUPFAM" id="SSF48371">
    <property type="entry name" value="ARM repeat"/>
    <property type="match status" value="1"/>
</dbReference>
<dbReference type="SMART" id="SM00185">
    <property type="entry name" value="ARM"/>
    <property type="match status" value="3"/>
</dbReference>
<proteinExistence type="inferred from homology"/>
<dbReference type="GO" id="GO:0031966">
    <property type="term" value="C:mitochondrial membrane"/>
    <property type="evidence" value="ECO:0007669"/>
    <property type="project" value="UniProtKB-SubCell"/>
</dbReference>
<keyword evidence="4" id="KW-0812">Transmembrane</keyword>
<keyword evidence="5" id="KW-0735">Signal-anchor</keyword>
<dbReference type="InterPro" id="IPR016024">
    <property type="entry name" value="ARM-type_fold"/>
</dbReference>
<evidence type="ECO:0000256" key="6">
    <source>
        <dbReference type="ARBA" id="ARBA00022989"/>
    </source>
</evidence>
<dbReference type="OrthoDB" id="10017790at2759"/>
<feature type="domain" description="Armadillo repeat-containing" evidence="10">
    <location>
        <begin position="239"/>
        <end position="438"/>
    </location>
</feature>
<reference evidence="11 13" key="1">
    <citation type="submission" date="2020-04" db="EMBL/GenBank/DDBJ databases">
        <authorList>
            <person name="Alioto T."/>
            <person name="Alioto T."/>
            <person name="Gomez Garrido J."/>
        </authorList>
    </citation>
    <scope>NUCLEOTIDE SEQUENCE [LARGE SCALE GENOMIC DNA]</scope>
</reference>
<dbReference type="EMBL" id="CADEPI010000045">
    <property type="protein sequence ID" value="CAB3369519.1"/>
    <property type="molecule type" value="Genomic_DNA"/>
</dbReference>
<evidence type="ECO:0000259" key="10">
    <source>
        <dbReference type="Pfam" id="PF04826"/>
    </source>
</evidence>
<evidence type="ECO:0000313" key="13">
    <source>
        <dbReference type="Proteomes" id="UP000494165"/>
    </source>
</evidence>
<comment type="subcellular location">
    <subcellularLocation>
        <location evidence="1">Membrane</location>
        <topology evidence="1">Single-pass membrane protein</topology>
    </subcellularLocation>
    <subcellularLocation>
        <location evidence="2">Mitochondrion membrane</location>
    </subcellularLocation>
</comment>
<name>A0A8S1CW83_9INSE</name>
<dbReference type="Gene3D" id="1.25.10.10">
    <property type="entry name" value="Leucine-rich Repeat Variant"/>
    <property type="match status" value="1"/>
</dbReference>
<keyword evidence="6" id="KW-1133">Transmembrane helix</keyword>
<accession>A0A8S1CW83</accession>
<evidence type="ECO:0000256" key="4">
    <source>
        <dbReference type="ARBA" id="ARBA00022692"/>
    </source>
</evidence>
<evidence type="ECO:0000256" key="1">
    <source>
        <dbReference type="ARBA" id="ARBA00004167"/>
    </source>
</evidence>
<evidence type="ECO:0000256" key="5">
    <source>
        <dbReference type="ARBA" id="ARBA00022968"/>
    </source>
</evidence>
<keyword evidence="8" id="KW-0472">Membrane</keyword>
<dbReference type="EMBL" id="CADEPI010000546">
    <property type="protein sequence ID" value="CAB3387186.1"/>
    <property type="molecule type" value="Genomic_DNA"/>
</dbReference>
<evidence type="ECO:0000256" key="9">
    <source>
        <dbReference type="SAM" id="MobiDB-lite"/>
    </source>
</evidence>
<evidence type="ECO:0000313" key="12">
    <source>
        <dbReference type="EMBL" id="CAB3387186.1"/>
    </source>
</evidence>
<feature type="region of interest" description="Disordered" evidence="9">
    <location>
        <begin position="189"/>
        <end position="215"/>
    </location>
</feature>
<evidence type="ECO:0000256" key="7">
    <source>
        <dbReference type="ARBA" id="ARBA00023128"/>
    </source>
</evidence>
<dbReference type="InterPro" id="IPR006911">
    <property type="entry name" value="ARM-rpt_dom"/>
</dbReference>
<dbReference type="PANTHER" id="PTHR15712">
    <property type="entry name" value="ARMADILLO REPEAT CONTAINING PROTEIN"/>
    <property type="match status" value="1"/>
</dbReference>
<feature type="compositionally biased region" description="Basic and acidic residues" evidence="9">
    <location>
        <begin position="202"/>
        <end position="213"/>
    </location>
</feature>
<evidence type="ECO:0000256" key="2">
    <source>
        <dbReference type="ARBA" id="ARBA00004325"/>
    </source>
</evidence>
<gene>
    <name evidence="12" type="ORF">CLODIP_2_CD03896</name>
    <name evidence="11" type="ORF">CLODIP_2_CD12304</name>
</gene>
<comment type="similarity">
    <text evidence="3">Belongs to the eutherian X-chromosome-specific Armcx family.</text>
</comment>
<evidence type="ECO:0000313" key="11">
    <source>
        <dbReference type="EMBL" id="CAB3369519.1"/>
    </source>
</evidence>